<reference evidence="1" key="1">
    <citation type="submission" date="2024-07" db="EMBL/GenBank/DDBJ databases">
        <authorList>
            <person name="Bringhurst R.M."/>
            <person name="Homer T.E."/>
        </authorList>
    </citation>
    <scope>NUCLEOTIDE SEQUENCE</scope>
</reference>
<evidence type="ECO:0000313" key="1">
    <source>
        <dbReference type="EMBL" id="XDJ14815.1"/>
    </source>
</evidence>
<proteinExistence type="predicted"/>
<dbReference type="EMBL" id="PQ015378">
    <property type="protein sequence ID" value="XDJ14815.1"/>
    <property type="molecule type" value="Genomic_DNA"/>
</dbReference>
<accession>A0AB39CDB0</accession>
<sequence>MNPVLHTLPLDWSGESLDNRIPSEWHDLSDQYDLPFRVIVLRHGYFFAESLRIMDGNGYELKKDLDYQTVAFNGEAAEKIAEPVCGVIAITNPHVHYIVRVTAQMLGGPYCSVVPSIAEAAKGLLNTTRKIHWNNITGKPDDFRPNGHLHALWELYGFTPQVLQLKRMTAGFEAIVQKDFDGLQQQFDQEMLGMELLLDEVEAQLTAHIADTVSNPHRDHKSKLIPSLGNVQNQPLAIDSEARLADSSVMNRYATPYSMGVSIKANFWDKFNEHVANVVNPHNVTAAQLNAYTIGEWNNLAQLYVPLHATTRYSNRIYGFTPNEYFVRTRSNNHTNQIYTAFGRVPPVRFSNLSYWPGRDYYLAPDQNWYQISPKFKAFEVLPTKLIPMYGSVVGSYAAAIAVCNASLADWTLYPPGTIALFNMPISRWIGTGNGGDIKTTTQNVAIIVRNAAYQWVTTTGPV</sequence>
<name>A0AB39CDB0_9VIRU</name>
<organism evidence="1">
    <name type="scientific">Pseudomonas phage RVTF4</name>
    <dbReference type="NCBI Taxonomy" id="3236931"/>
    <lineage>
        <taxon>Viruses</taxon>
    </lineage>
</organism>
<protein>
    <submittedName>
        <fullName evidence="1">Virion structural protein</fullName>
    </submittedName>
</protein>